<dbReference type="Proteomes" id="UP000228987">
    <property type="component" value="Unassembled WGS sequence"/>
</dbReference>
<dbReference type="GO" id="GO:0003700">
    <property type="term" value="F:DNA-binding transcription factor activity"/>
    <property type="evidence" value="ECO:0007669"/>
    <property type="project" value="TreeGrafter"/>
</dbReference>
<dbReference type="PANTHER" id="PTHR30136:SF34">
    <property type="entry name" value="TRANSCRIPTIONAL REGULATOR"/>
    <property type="match status" value="1"/>
</dbReference>
<dbReference type="AlphaFoldDB" id="A0A2A5C740"/>
<feature type="domain" description="HTH iclR-type" evidence="4">
    <location>
        <begin position="17"/>
        <end position="77"/>
    </location>
</feature>
<evidence type="ECO:0000256" key="1">
    <source>
        <dbReference type="ARBA" id="ARBA00023015"/>
    </source>
</evidence>
<dbReference type="SMART" id="SM00346">
    <property type="entry name" value="HTH_ICLR"/>
    <property type="match status" value="1"/>
</dbReference>
<dbReference type="GO" id="GO:0003677">
    <property type="term" value="F:DNA binding"/>
    <property type="evidence" value="ECO:0007669"/>
    <property type="project" value="UniProtKB-KW"/>
</dbReference>
<dbReference type="InterPro" id="IPR036388">
    <property type="entry name" value="WH-like_DNA-bd_sf"/>
</dbReference>
<keyword evidence="2" id="KW-0238">DNA-binding</keyword>
<dbReference type="GO" id="GO:0046278">
    <property type="term" value="P:3,4-dihydroxybenzoate metabolic process"/>
    <property type="evidence" value="ECO:0007669"/>
    <property type="project" value="InterPro"/>
</dbReference>
<dbReference type="SUPFAM" id="SSF55781">
    <property type="entry name" value="GAF domain-like"/>
    <property type="match status" value="1"/>
</dbReference>
<keyword evidence="3" id="KW-0804">Transcription</keyword>
<gene>
    <name evidence="6" type="ORF">COA71_14265</name>
</gene>
<dbReference type="InterPro" id="IPR050707">
    <property type="entry name" value="HTH_MetabolicPath_Reg"/>
</dbReference>
<dbReference type="PROSITE" id="PS51077">
    <property type="entry name" value="HTH_ICLR"/>
    <property type="match status" value="1"/>
</dbReference>
<dbReference type="GO" id="GO:0045892">
    <property type="term" value="P:negative regulation of DNA-templated transcription"/>
    <property type="evidence" value="ECO:0007669"/>
    <property type="project" value="TreeGrafter"/>
</dbReference>
<dbReference type="Gene3D" id="3.30.450.40">
    <property type="match status" value="1"/>
</dbReference>
<sequence length="268" mass="29836">MNPDKSSVIGADSKDYVTSLARGLAVIRCFEKDRCKLSLTEVAKHTNLARATARRFLHTLNALGYVETDGKLFWLSPKVLNLGFSYLSSQPLVELIQPYIREVSDKTCESCSVSVLDLPDIVYIARSLIQQIMSVSLHIGTRLPAISTSMGRVLLAALPDTEIELFFKSLDIKKYTKYTLTGYTSILDEVFLARKQGYSVVNQEFEIGLCSVSVPILNKEGKTLAAINISSQPQKMDKKRLHDELIPNLQAAARKISDVLPAEERLLI</sequence>
<evidence type="ECO:0000256" key="2">
    <source>
        <dbReference type="ARBA" id="ARBA00023125"/>
    </source>
</evidence>
<reference evidence="7" key="1">
    <citation type="submission" date="2017-08" db="EMBL/GenBank/DDBJ databases">
        <title>A dynamic microbial community with high functional redundancy inhabits the cold, oxic subseafloor aquifer.</title>
        <authorList>
            <person name="Tully B.J."/>
            <person name="Wheat C.G."/>
            <person name="Glazer B.T."/>
            <person name="Huber J.A."/>
        </authorList>
    </citation>
    <scope>NUCLEOTIDE SEQUENCE [LARGE SCALE GENOMIC DNA]</scope>
</reference>
<dbReference type="EMBL" id="NVWI01000016">
    <property type="protein sequence ID" value="PCJ39281.1"/>
    <property type="molecule type" value="Genomic_DNA"/>
</dbReference>
<dbReference type="Pfam" id="PF09339">
    <property type="entry name" value="HTH_IclR"/>
    <property type="match status" value="1"/>
</dbReference>
<dbReference type="PROSITE" id="PS51078">
    <property type="entry name" value="ICLR_ED"/>
    <property type="match status" value="1"/>
</dbReference>
<comment type="caution">
    <text evidence="6">The sequence shown here is derived from an EMBL/GenBank/DDBJ whole genome shotgun (WGS) entry which is preliminary data.</text>
</comment>
<dbReference type="InterPro" id="IPR029016">
    <property type="entry name" value="GAF-like_dom_sf"/>
</dbReference>
<evidence type="ECO:0000259" key="4">
    <source>
        <dbReference type="PROSITE" id="PS51077"/>
    </source>
</evidence>
<feature type="domain" description="IclR-ED" evidence="5">
    <location>
        <begin position="78"/>
        <end position="262"/>
    </location>
</feature>
<dbReference type="InterPro" id="IPR014757">
    <property type="entry name" value="Tscrpt_reg_IclR_C"/>
</dbReference>
<dbReference type="GO" id="GO:0045893">
    <property type="term" value="P:positive regulation of DNA-templated transcription"/>
    <property type="evidence" value="ECO:0007669"/>
    <property type="project" value="InterPro"/>
</dbReference>
<accession>A0A2A5C740</accession>
<dbReference type="InterPro" id="IPR036390">
    <property type="entry name" value="WH_DNA-bd_sf"/>
</dbReference>
<evidence type="ECO:0000313" key="6">
    <source>
        <dbReference type="EMBL" id="PCJ39281.1"/>
    </source>
</evidence>
<dbReference type="SUPFAM" id="SSF46785">
    <property type="entry name" value="Winged helix' DNA-binding domain"/>
    <property type="match status" value="1"/>
</dbReference>
<evidence type="ECO:0000259" key="5">
    <source>
        <dbReference type="PROSITE" id="PS51078"/>
    </source>
</evidence>
<dbReference type="Pfam" id="PF01614">
    <property type="entry name" value="IclR_C"/>
    <property type="match status" value="1"/>
</dbReference>
<dbReference type="InterPro" id="IPR005471">
    <property type="entry name" value="Tscrpt_reg_IclR_N"/>
</dbReference>
<protein>
    <submittedName>
        <fullName evidence="6">IclR family transcriptional regulator</fullName>
    </submittedName>
</protein>
<keyword evidence="1" id="KW-0805">Transcription regulation</keyword>
<name>A0A2A5C740_9GAMM</name>
<dbReference type="NCBIfam" id="TIGR02431">
    <property type="entry name" value="pcaR_pcaU"/>
    <property type="match status" value="1"/>
</dbReference>
<evidence type="ECO:0000256" key="3">
    <source>
        <dbReference type="ARBA" id="ARBA00023163"/>
    </source>
</evidence>
<evidence type="ECO:0000313" key="7">
    <source>
        <dbReference type="Proteomes" id="UP000228987"/>
    </source>
</evidence>
<dbReference type="PANTHER" id="PTHR30136">
    <property type="entry name" value="HELIX-TURN-HELIX TRANSCRIPTIONAL REGULATOR, ICLR FAMILY"/>
    <property type="match status" value="1"/>
</dbReference>
<organism evidence="6 7">
    <name type="scientific">SAR86 cluster bacterium</name>
    <dbReference type="NCBI Taxonomy" id="2030880"/>
    <lineage>
        <taxon>Bacteria</taxon>
        <taxon>Pseudomonadati</taxon>
        <taxon>Pseudomonadota</taxon>
        <taxon>Gammaproteobacteria</taxon>
        <taxon>SAR86 cluster</taxon>
    </lineage>
</organism>
<dbReference type="InterPro" id="IPR012794">
    <property type="entry name" value="PcaR_PcaU"/>
</dbReference>
<proteinExistence type="predicted"/>
<dbReference type="Gene3D" id="1.10.10.10">
    <property type="entry name" value="Winged helix-like DNA-binding domain superfamily/Winged helix DNA-binding domain"/>
    <property type="match status" value="1"/>
</dbReference>